<dbReference type="Gene3D" id="3.40.50.2300">
    <property type="match status" value="1"/>
</dbReference>
<reference evidence="1 2" key="1">
    <citation type="submission" date="2014-09" db="EMBL/GenBank/DDBJ databases">
        <authorList>
            <person name="Grob C."/>
            <person name="Taubert M."/>
            <person name="Howat A.M."/>
            <person name="Burns O.J."/>
            <person name="Dixon J.L."/>
            <person name="Chen Y."/>
            <person name="Murrell J.C."/>
        </authorList>
    </citation>
    <scope>NUCLEOTIDE SEQUENCE [LARGE SCALE GENOMIC DNA]</scope>
    <source>
        <strain evidence="1">L4</strain>
    </source>
</reference>
<comment type="caution">
    <text evidence="1">The sequence shown here is derived from an EMBL/GenBank/DDBJ whole genome shotgun (WGS) entry which is preliminary data.</text>
</comment>
<evidence type="ECO:0000313" key="1">
    <source>
        <dbReference type="EMBL" id="KGM06098.1"/>
    </source>
</evidence>
<dbReference type="InterPro" id="IPR007487">
    <property type="entry name" value="ABC_transpt-TYRBP-like"/>
</dbReference>
<dbReference type="Proteomes" id="UP000029999">
    <property type="component" value="Unassembled WGS sequence"/>
</dbReference>
<sequence>MSDNNKLYQQAAKTIQTELKMQGFSKPIHISSIQSLHNNVLHPKDLLVPLGQQAAFNIHYSFERNSHLYSFIDKTQIPPHTDSEWAAVVIDQPVQRLFDLASTIVAGRYRDKVIVAISEENQLLRDEISKLNNQSGIPFEVLLVDENSQPAKVIDKTLFNAGALLAVRDEHVWSGENAKWMLYQSYKFNVPVIGYSKRFLKAGALASVYATLPQTTDKTVQLIMQWEQQGMLPEHGIVYPNFEIEFNKNIARALKVTIPEILPEGNKN</sequence>
<accession>A0A0A0BBY5</accession>
<name>A0A0A0BBY5_9GAMM</name>
<dbReference type="STRING" id="392484.LP43_1971"/>
<dbReference type="PANTHER" id="PTHR35271:SF1">
    <property type="entry name" value="ABC TRANSPORTER, SUBSTRATE-BINDING LIPOPROTEIN"/>
    <property type="match status" value="1"/>
</dbReference>
<organism evidence="1 2">
    <name type="scientific">Methylophaga thiooxydans</name>
    <dbReference type="NCBI Taxonomy" id="392484"/>
    <lineage>
        <taxon>Bacteria</taxon>
        <taxon>Pseudomonadati</taxon>
        <taxon>Pseudomonadota</taxon>
        <taxon>Gammaproteobacteria</taxon>
        <taxon>Thiotrichales</taxon>
        <taxon>Piscirickettsiaceae</taxon>
        <taxon>Methylophaga</taxon>
    </lineage>
</organism>
<gene>
    <name evidence="1" type="ORF">LP43_1971</name>
</gene>
<dbReference type="AlphaFoldDB" id="A0A0A0BBY5"/>
<proteinExistence type="predicted"/>
<dbReference type="PANTHER" id="PTHR35271">
    <property type="entry name" value="ABC TRANSPORTER, SUBSTRATE-BINDING LIPOPROTEIN-RELATED"/>
    <property type="match status" value="1"/>
</dbReference>
<evidence type="ECO:0000313" key="2">
    <source>
        <dbReference type="Proteomes" id="UP000029999"/>
    </source>
</evidence>
<dbReference type="EMBL" id="JRQD01000005">
    <property type="protein sequence ID" value="KGM06098.1"/>
    <property type="molecule type" value="Genomic_DNA"/>
</dbReference>
<protein>
    <submittedName>
        <fullName evidence="1">ABC transporter substrate-binding protein</fullName>
    </submittedName>
</protein>